<keyword evidence="3" id="KW-1185">Reference proteome</keyword>
<comment type="caution">
    <text evidence="2">The sequence shown here is derived from an EMBL/GenBank/DDBJ whole genome shotgun (WGS) entry which is preliminary data.</text>
</comment>
<organism evidence="2 3">
    <name type="scientific">Triplophysa tibetana</name>
    <dbReference type="NCBI Taxonomy" id="1572043"/>
    <lineage>
        <taxon>Eukaryota</taxon>
        <taxon>Metazoa</taxon>
        <taxon>Chordata</taxon>
        <taxon>Craniata</taxon>
        <taxon>Vertebrata</taxon>
        <taxon>Euteleostomi</taxon>
        <taxon>Actinopterygii</taxon>
        <taxon>Neopterygii</taxon>
        <taxon>Teleostei</taxon>
        <taxon>Ostariophysi</taxon>
        <taxon>Cypriniformes</taxon>
        <taxon>Nemacheilidae</taxon>
        <taxon>Triplophysa</taxon>
    </lineage>
</organism>
<reference evidence="2 3" key="1">
    <citation type="journal article" date="2019" name="Mol. Ecol. Resour.">
        <title>Chromosome-level genome assembly of Triplophysa tibetana, a fish adapted to the harsh high-altitude environment of the Tibetan Plateau.</title>
        <authorList>
            <person name="Yang X."/>
            <person name="Liu H."/>
            <person name="Ma Z."/>
            <person name="Zou Y."/>
            <person name="Zou M."/>
            <person name="Mao Y."/>
            <person name="Li X."/>
            <person name="Wang H."/>
            <person name="Chen T."/>
            <person name="Wang W."/>
            <person name="Yang R."/>
        </authorList>
    </citation>
    <scope>NUCLEOTIDE SEQUENCE [LARGE SCALE GENOMIC DNA]</scope>
    <source>
        <strain evidence="2">TTIB1903HZAU</strain>
        <tissue evidence="2">Muscle</tissue>
    </source>
</reference>
<accession>A0A5A9P866</accession>
<protein>
    <submittedName>
        <fullName evidence="2">Uncharacterized protein</fullName>
    </submittedName>
</protein>
<dbReference type="EMBL" id="SOYY01000008">
    <property type="protein sequence ID" value="KAA0718093.1"/>
    <property type="molecule type" value="Genomic_DNA"/>
</dbReference>
<proteinExistence type="predicted"/>
<gene>
    <name evidence="2" type="ORF">E1301_Tti001313</name>
</gene>
<dbReference type="AlphaFoldDB" id="A0A5A9P866"/>
<feature type="region of interest" description="Disordered" evidence="1">
    <location>
        <begin position="57"/>
        <end position="94"/>
    </location>
</feature>
<evidence type="ECO:0000313" key="3">
    <source>
        <dbReference type="Proteomes" id="UP000324632"/>
    </source>
</evidence>
<dbReference type="Proteomes" id="UP000324632">
    <property type="component" value="Chromosome 8"/>
</dbReference>
<feature type="compositionally biased region" description="Basic and acidic residues" evidence="1">
    <location>
        <begin position="62"/>
        <end position="94"/>
    </location>
</feature>
<evidence type="ECO:0000256" key="1">
    <source>
        <dbReference type="SAM" id="MobiDB-lite"/>
    </source>
</evidence>
<sequence>MSCSGLWRGERLAKIVPLSALVVPRGSLASVRHWPVATGARLRFAFEDAPVTLRRSAFESTGEVKHEAKRQSEKIMRTESDQARAKDLRSAGGL</sequence>
<name>A0A5A9P866_9TELE</name>
<evidence type="ECO:0000313" key="2">
    <source>
        <dbReference type="EMBL" id="KAA0718093.1"/>
    </source>
</evidence>